<keyword evidence="3" id="KW-1185">Reference proteome</keyword>
<comment type="caution">
    <text evidence="2">The sequence shown here is derived from an EMBL/GenBank/DDBJ whole genome shotgun (WGS) entry which is preliminary data.</text>
</comment>
<dbReference type="Proteomes" id="UP001596002">
    <property type="component" value="Unassembled WGS sequence"/>
</dbReference>
<dbReference type="SUPFAM" id="SSF56059">
    <property type="entry name" value="Glutathione synthetase ATP-binding domain-like"/>
    <property type="match status" value="1"/>
</dbReference>
<evidence type="ECO:0000256" key="1">
    <source>
        <dbReference type="SAM" id="Coils"/>
    </source>
</evidence>
<evidence type="ECO:0000313" key="3">
    <source>
        <dbReference type="Proteomes" id="UP001596002"/>
    </source>
</evidence>
<accession>A0ABV9PVW8</accession>
<gene>
    <name evidence="2" type="ORF">ACFO8Q_03135</name>
</gene>
<name>A0ABV9PVW8_9BACL</name>
<dbReference type="EMBL" id="JBHSHC010000016">
    <property type="protein sequence ID" value="MFC4766391.1"/>
    <property type="molecule type" value="Genomic_DNA"/>
</dbReference>
<evidence type="ECO:0000313" key="2">
    <source>
        <dbReference type="EMBL" id="MFC4766391.1"/>
    </source>
</evidence>
<dbReference type="Gene3D" id="3.30.470.20">
    <property type="entry name" value="ATP-grasp fold, B domain"/>
    <property type="match status" value="1"/>
</dbReference>
<protein>
    <submittedName>
        <fullName evidence="2">YheC/YheD family protein</fullName>
    </submittedName>
</protein>
<organism evidence="2 3">
    <name type="scientific">Effusibacillus consociatus</name>
    <dbReference type="NCBI Taxonomy" id="1117041"/>
    <lineage>
        <taxon>Bacteria</taxon>
        <taxon>Bacillati</taxon>
        <taxon>Bacillota</taxon>
        <taxon>Bacilli</taxon>
        <taxon>Bacillales</taxon>
        <taxon>Alicyclobacillaceae</taxon>
        <taxon>Effusibacillus</taxon>
    </lineage>
</organism>
<sequence>MKKIKVTITSVSSDHSAALFLPKSVCKELEIEAGAHVIQCGGLSQSVRVMYPMYDKASICSFSPDVIQSLALMEGSKLYLYKKGEKLQIGPVIGIFAKVNYQNGEIQGMQAPIFEQLLSIAEEEHMYAYVMAPQDVSSDLLRGYVLQKTNGTKRWEYREVPFPDVVYDQIISRKFESRPNVKSSKQELIKKLGAAYFNPGFFDKAQVHKWLASEEETKGFLPATIEHQDAKRTAAFIEQYKQIYLKPINGSLGVGIIRLIRLHDGSFLYQVKGKKGIHVQGTQKRALDVIRKFERRLRKRPYVVQEGLQLKTYQGRPFDIRVLVQKDHTGKWKRTKMFCRIAQAGDITSNLSTGGDALPVSKMLQEINLHKDEIKKIQKNIKKLVNMVPAVLEKASGIQLGEIGLDIGIDARGWVWVIEVNSKPWKKPFTEQGSMDLVVQSFRRPLLYGKYLAGIT</sequence>
<proteinExistence type="predicted"/>
<dbReference type="RefSeq" id="WP_380024230.1">
    <property type="nucleotide sequence ID" value="NZ_JBHSHC010000016.1"/>
</dbReference>
<feature type="coiled-coil region" evidence="1">
    <location>
        <begin position="360"/>
        <end position="387"/>
    </location>
</feature>
<dbReference type="Pfam" id="PF14398">
    <property type="entry name" value="ATPgrasp_YheCD"/>
    <property type="match status" value="1"/>
</dbReference>
<keyword evidence="1" id="KW-0175">Coiled coil</keyword>
<reference evidence="3" key="1">
    <citation type="journal article" date="2019" name="Int. J. Syst. Evol. Microbiol.">
        <title>The Global Catalogue of Microorganisms (GCM) 10K type strain sequencing project: providing services to taxonomists for standard genome sequencing and annotation.</title>
        <authorList>
            <consortium name="The Broad Institute Genomics Platform"/>
            <consortium name="The Broad Institute Genome Sequencing Center for Infectious Disease"/>
            <person name="Wu L."/>
            <person name="Ma J."/>
        </authorList>
    </citation>
    <scope>NUCLEOTIDE SEQUENCE [LARGE SCALE GENOMIC DNA]</scope>
    <source>
        <strain evidence="3">WYCCWR 12678</strain>
    </source>
</reference>
<dbReference type="InterPro" id="IPR026838">
    <property type="entry name" value="YheC/D"/>
</dbReference>